<comment type="subcellular location">
    <subcellularLocation>
        <location evidence="1">Periplasm</location>
    </subcellularLocation>
</comment>
<evidence type="ECO:0000313" key="11">
    <source>
        <dbReference type="EMBL" id="KIG12260.1"/>
    </source>
</evidence>
<dbReference type="InterPro" id="IPR036034">
    <property type="entry name" value="PDZ_sf"/>
</dbReference>
<comment type="caution">
    <text evidence="11">The sequence shown here is derived from an EMBL/GenBank/DDBJ whole genome shotgun (WGS) entry which is preliminary data.</text>
</comment>
<feature type="active site" description="Charge relay system" evidence="8">
    <location>
        <position position="130"/>
    </location>
</feature>
<keyword evidence="4" id="KW-0677">Repeat</keyword>
<dbReference type="GO" id="GO:0004252">
    <property type="term" value="F:serine-type endopeptidase activity"/>
    <property type="evidence" value="ECO:0007669"/>
    <property type="project" value="InterPro"/>
</dbReference>
<keyword evidence="5" id="KW-0574">Periplasm</keyword>
<dbReference type="PRINTS" id="PR00834">
    <property type="entry name" value="PROTEASES2C"/>
</dbReference>
<evidence type="ECO:0000313" key="12">
    <source>
        <dbReference type="Proteomes" id="UP000031599"/>
    </source>
</evidence>
<keyword evidence="7" id="KW-0720">Serine protease</keyword>
<evidence type="ECO:0000256" key="4">
    <source>
        <dbReference type="ARBA" id="ARBA00022737"/>
    </source>
</evidence>
<sequence length="470" mass="49057">MEEQQDLAPLATPPEVAVAAIDDIQAAFKQAIARAGPAVVSVYTTKTITATPFGGPMRGDPFFDFFNFSLPDGPPREFQQQGLGSGFVIDDNGHILTNHHVVGGADGVKVKLADDREFDATVIGSDPQTDLAVLKIEATDLHPVEFGSSDSLEVGDWVLAIGDPFGLPQTISAGIVSAKGRANMGIVDYEDFIQTDAAVNPGNSGGPLVDLNGRVVGVNTAIASRSGGNNGIAFAIPASLAKQVIDQLIDHGAVVRGQLGVLVSELSPDMAASFGFEDQAGILVQDVVPDGPAERAGVRSGDIITSINDQATSTVTAFRRDIADQQPGSTMRLKVWRDGKTETLEAKLAAAQAQAQVGDAPATATREPPKLGVALQDITPKLQQALRLGQSSGVLITHVQPGSPASKAGIRPGDILEQVGDEQVQDAARAVRLLTDADLEQGVRLRVSRDGQGRFVLVKVKPGAKSAGRP</sequence>
<feature type="binding site" evidence="9">
    <location>
        <position position="130"/>
    </location>
    <ligand>
        <name>substrate</name>
    </ligand>
</feature>
<feature type="domain" description="PDZ" evidence="10">
    <location>
        <begin position="371"/>
        <end position="451"/>
    </location>
</feature>
<dbReference type="InterPro" id="IPR051201">
    <property type="entry name" value="Chloro_Bact_Ser_Proteases"/>
</dbReference>
<dbReference type="EMBL" id="JMCC02000141">
    <property type="protein sequence ID" value="KIG12260.1"/>
    <property type="molecule type" value="Genomic_DNA"/>
</dbReference>
<dbReference type="PROSITE" id="PS50106">
    <property type="entry name" value="PDZ"/>
    <property type="match status" value="2"/>
</dbReference>
<keyword evidence="6" id="KW-0378">Hydrolase</keyword>
<name>A0A0C2CRI8_9BACT</name>
<dbReference type="Pfam" id="PF17820">
    <property type="entry name" value="PDZ_6"/>
    <property type="match status" value="1"/>
</dbReference>
<evidence type="ECO:0000256" key="9">
    <source>
        <dbReference type="PIRSR" id="PIRSR611782-2"/>
    </source>
</evidence>
<dbReference type="GO" id="GO:0006508">
    <property type="term" value="P:proteolysis"/>
    <property type="evidence" value="ECO:0007669"/>
    <property type="project" value="UniProtKB-KW"/>
</dbReference>
<dbReference type="SUPFAM" id="SSF50494">
    <property type="entry name" value="Trypsin-like serine proteases"/>
    <property type="match status" value="1"/>
</dbReference>
<dbReference type="InterPro" id="IPR009003">
    <property type="entry name" value="Peptidase_S1_PA"/>
</dbReference>
<feature type="active site" description="Charge relay system" evidence="8">
    <location>
        <position position="100"/>
    </location>
</feature>
<dbReference type="PANTHER" id="PTHR43343">
    <property type="entry name" value="PEPTIDASE S12"/>
    <property type="match status" value="1"/>
</dbReference>
<reference evidence="11 12" key="1">
    <citation type="submission" date="2014-12" db="EMBL/GenBank/DDBJ databases">
        <title>Genome assembly of Enhygromyxa salina DSM 15201.</title>
        <authorList>
            <person name="Sharma G."/>
            <person name="Subramanian S."/>
        </authorList>
    </citation>
    <scope>NUCLEOTIDE SEQUENCE [LARGE SCALE GENOMIC DNA]</scope>
    <source>
        <strain evidence="11 12">DSM 15201</strain>
    </source>
</reference>
<proteinExistence type="predicted"/>
<feature type="domain" description="PDZ" evidence="10">
    <location>
        <begin position="248"/>
        <end position="339"/>
    </location>
</feature>
<dbReference type="Pfam" id="PF13365">
    <property type="entry name" value="Trypsin_2"/>
    <property type="match status" value="1"/>
</dbReference>
<dbReference type="SMART" id="SM00228">
    <property type="entry name" value="PDZ"/>
    <property type="match status" value="2"/>
</dbReference>
<gene>
    <name evidence="11" type="ORF">DB30_01767</name>
</gene>
<dbReference type="CDD" id="cd10839">
    <property type="entry name" value="cpPDZ1_DegP-like"/>
    <property type="match status" value="1"/>
</dbReference>
<evidence type="ECO:0000259" key="10">
    <source>
        <dbReference type="PROSITE" id="PS50106"/>
    </source>
</evidence>
<dbReference type="InterPro" id="IPR001940">
    <property type="entry name" value="Peptidase_S1C"/>
</dbReference>
<dbReference type="Gene3D" id="2.40.10.120">
    <property type="match status" value="1"/>
</dbReference>
<dbReference type="NCBIfam" id="TIGR02037">
    <property type="entry name" value="degP_htrA_DO"/>
    <property type="match status" value="1"/>
</dbReference>
<dbReference type="Proteomes" id="UP000031599">
    <property type="component" value="Unassembled WGS sequence"/>
</dbReference>
<dbReference type="SUPFAM" id="SSF50156">
    <property type="entry name" value="PDZ domain-like"/>
    <property type="match status" value="2"/>
</dbReference>
<dbReference type="InterPro" id="IPR041489">
    <property type="entry name" value="PDZ_6"/>
</dbReference>
<evidence type="ECO:0000256" key="1">
    <source>
        <dbReference type="ARBA" id="ARBA00004418"/>
    </source>
</evidence>
<feature type="binding site" evidence="9">
    <location>
        <position position="100"/>
    </location>
    <ligand>
        <name>substrate</name>
    </ligand>
</feature>
<dbReference type="AlphaFoldDB" id="A0A0C2CRI8"/>
<dbReference type="InterPro" id="IPR011782">
    <property type="entry name" value="Pept_S1C_Do"/>
</dbReference>
<dbReference type="InterPro" id="IPR001478">
    <property type="entry name" value="PDZ"/>
</dbReference>
<evidence type="ECO:0000256" key="6">
    <source>
        <dbReference type="ARBA" id="ARBA00022801"/>
    </source>
</evidence>
<evidence type="ECO:0000256" key="7">
    <source>
        <dbReference type="ARBA" id="ARBA00022825"/>
    </source>
</evidence>
<evidence type="ECO:0000256" key="5">
    <source>
        <dbReference type="ARBA" id="ARBA00022764"/>
    </source>
</evidence>
<evidence type="ECO:0000256" key="2">
    <source>
        <dbReference type="ARBA" id="ARBA00022670"/>
    </source>
</evidence>
<accession>A0A0C2CRI8</accession>
<evidence type="ECO:0000256" key="3">
    <source>
        <dbReference type="ARBA" id="ARBA00022729"/>
    </source>
</evidence>
<dbReference type="Pfam" id="PF13180">
    <property type="entry name" value="PDZ_2"/>
    <property type="match status" value="1"/>
</dbReference>
<feature type="active site" description="Charge relay system" evidence="8">
    <location>
        <position position="204"/>
    </location>
</feature>
<dbReference type="Gene3D" id="2.30.42.10">
    <property type="match status" value="2"/>
</dbReference>
<organism evidence="11 12">
    <name type="scientific">Enhygromyxa salina</name>
    <dbReference type="NCBI Taxonomy" id="215803"/>
    <lineage>
        <taxon>Bacteria</taxon>
        <taxon>Pseudomonadati</taxon>
        <taxon>Myxococcota</taxon>
        <taxon>Polyangia</taxon>
        <taxon>Nannocystales</taxon>
        <taxon>Nannocystaceae</taxon>
        <taxon>Enhygromyxa</taxon>
    </lineage>
</organism>
<keyword evidence="2 11" id="KW-0645">Protease</keyword>
<evidence type="ECO:0000256" key="8">
    <source>
        <dbReference type="PIRSR" id="PIRSR611782-1"/>
    </source>
</evidence>
<feature type="binding site" evidence="9">
    <location>
        <begin position="202"/>
        <end position="204"/>
    </location>
    <ligand>
        <name>substrate</name>
    </ligand>
</feature>
<keyword evidence="3" id="KW-0732">Signal</keyword>
<dbReference type="PANTHER" id="PTHR43343:SF3">
    <property type="entry name" value="PROTEASE DO-LIKE 8, CHLOROPLASTIC"/>
    <property type="match status" value="1"/>
</dbReference>
<protein>
    <submittedName>
        <fullName evidence="11">HtrA protease/chaperone protein</fullName>
    </submittedName>
</protein>